<keyword evidence="3" id="KW-0285">Flavoprotein</keyword>
<dbReference type="GO" id="GO:0016787">
    <property type="term" value="F:hydrolase activity"/>
    <property type="evidence" value="ECO:0007669"/>
    <property type="project" value="UniProtKB-KW"/>
</dbReference>
<dbReference type="OrthoDB" id="5168853at2"/>
<organism evidence="9 10">
    <name type="scientific">Streptomyces spongiae</name>
    <dbReference type="NCBI Taxonomy" id="565072"/>
    <lineage>
        <taxon>Bacteria</taxon>
        <taxon>Bacillati</taxon>
        <taxon>Actinomycetota</taxon>
        <taxon>Actinomycetes</taxon>
        <taxon>Kitasatosporales</taxon>
        <taxon>Streptomycetaceae</taxon>
        <taxon>Streptomyces</taxon>
    </lineage>
</organism>
<dbReference type="InterPro" id="IPR029058">
    <property type="entry name" value="AB_hydrolase_fold"/>
</dbReference>
<dbReference type="RefSeq" id="WP_152774166.1">
    <property type="nucleotide sequence ID" value="NZ_VJZC01000235.1"/>
</dbReference>
<feature type="domain" description="Alpha/beta hydrolase fold-3" evidence="8">
    <location>
        <begin position="613"/>
        <end position="815"/>
    </location>
</feature>
<keyword evidence="5" id="KW-0521">NADP</keyword>
<evidence type="ECO:0000256" key="1">
    <source>
        <dbReference type="ARBA" id="ARBA00001974"/>
    </source>
</evidence>
<evidence type="ECO:0000256" key="6">
    <source>
        <dbReference type="ARBA" id="ARBA00023002"/>
    </source>
</evidence>
<sequence>MTVDHDVVVIGAGFSGLYAVHKFRDQLGLSVQGFEAAGGVGGTWWFNRYPGARCDTESVHYSYSFSDELQREWRWTEKYAGQQEILDYLEWAADKLDVRRSFRLDTRVTSLTWDEVSAHWTVATSDGAECTARFVISAVGAMSVPKRPEFTGIDSFAGELYWTSSWPDRQVDFAGKRVAVVGTGSTGIQVIQEIAPNTRHLTVFQRTPNYAVPLGNGPVDAEQQRWNAENWKELRGDSRERVGDLPYDRPAPSALAVDPEERTRVYDREWQHGGFRFLTSTFGDLMVNETANETAASYIRDRIRERVHDPVTAELLCPDDHLYGTKRPTFETSYYEAFSLAHVDLVDVRSAPIEAITPTGIRTTQASYDFDAIILATGFDAFTGPALTFPTTGRDGVSLRDTWADGPANYLGLQVAGYPNLFTISGPLSVVSQTNSPLIIEDQIDFAADAVQTTLSRGARTVEATPEAEKAWTRLVNDVYRMSLFAKTEKSWYTGGNIEGKPKGAYVFFAGSPLYRQIMVQAAESGFAGLSFDGAASSLPPLARLDAGAALVVAGMLNSGAATMEEAPVEELRAMNEAGAHMQVPGPVMRVEDVSDARVRVYLPSAEGPLPAVVFCHGGGFISGSLDSVDPTCRRLAAENGVVVVSVDYRLAPEHPFPAATQDTFAALRWTHEHIAEYGGDPARIAVMGESAGGNLAALAAIRARDEGIPLAAQVLIYPTTDPESPGASHAEFAHGPFLTAATHDRFWGLYLGGAEVTEANAPLRAKSLAGTAPALVITSEIDLIRDEGQQYAQALAAADVPVEYQCFDGLIHGSFTMSALIPSVKGMYDLIQEYLASKLQRA</sequence>
<comment type="similarity">
    <text evidence="2">Belongs to the FAD-binding monooxygenase family.</text>
</comment>
<evidence type="ECO:0000313" key="9">
    <source>
        <dbReference type="EMBL" id="MPY60701.1"/>
    </source>
</evidence>
<evidence type="ECO:0000256" key="5">
    <source>
        <dbReference type="ARBA" id="ARBA00022857"/>
    </source>
</evidence>
<dbReference type="SUPFAM" id="SSF51905">
    <property type="entry name" value="FAD/NAD(P)-binding domain"/>
    <property type="match status" value="2"/>
</dbReference>
<dbReference type="InterPro" id="IPR013094">
    <property type="entry name" value="AB_hydrolase_3"/>
</dbReference>
<comment type="caution">
    <text evidence="9">The sequence shown here is derived from an EMBL/GenBank/DDBJ whole genome shotgun (WGS) entry which is preliminary data.</text>
</comment>
<dbReference type="PANTHER" id="PTHR43098:SF3">
    <property type="entry name" value="L-ORNITHINE N(5)-MONOOXYGENASE-RELATED"/>
    <property type="match status" value="1"/>
</dbReference>
<proteinExistence type="inferred from homology"/>
<dbReference type="InterPro" id="IPR020946">
    <property type="entry name" value="Flavin_mOase-like"/>
</dbReference>
<evidence type="ECO:0000256" key="3">
    <source>
        <dbReference type="ARBA" id="ARBA00022630"/>
    </source>
</evidence>
<evidence type="ECO:0000256" key="4">
    <source>
        <dbReference type="ARBA" id="ARBA00022827"/>
    </source>
</evidence>
<evidence type="ECO:0000259" key="8">
    <source>
        <dbReference type="Pfam" id="PF07859"/>
    </source>
</evidence>
<protein>
    <submittedName>
        <fullName evidence="9">Alpha/beta fold hydrolase</fullName>
    </submittedName>
</protein>
<dbReference type="Pfam" id="PF00743">
    <property type="entry name" value="FMO-like"/>
    <property type="match status" value="1"/>
</dbReference>
<keyword evidence="4" id="KW-0274">FAD</keyword>
<keyword evidence="6" id="KW-0560">Oxidoreductase</keyword>
<dbReference type="Gene3D" id="3.50.50.60">
    <property type="entry name" value="FAD/NAD(P)-binding domain"/>
    <property type="match status" value="3"/>
</dbReference>
<dbReference type="Gene3D" id="3.40.50.1820">
    <property type="entry name" value="alpha/beta hydrolase"/>
    <property type="match status" value="1"/>
</dbReference>
<keyword evidence="10" id="KW-1185">Reference proteome</keyword>
<accession>A0A5N8XMN7</accession>
<dbReference type="SUPFAM" id="SSF53474">
    <property type="entry name" value="alpha/beta-Hydrolases"/>
    <property type="match status" value="1"/>
</dbReference>
<dbReference type="GO" id="GO:0004499">
    <property type="term" value="F:N,N-dimethylaniline monooxygenase activity"/>
    <property type="evidence" value="ECO:0007669"/>
    <property type="project" value="InterPro"/>
</dbReference>
<dbReference type="GO" id="GO:0050660">
    <property type="term" value="F:flavin adenine dinucleotide binding"/>
    <property type="evidence" value="ECO:0007669"/>
    <property type="project" value="InterPro"/>
</dbReference>
<dbReference type="Proteomes" id="UP000400924">
    <property type="component" value="Unassembled WGS sequence"/>
</dbReference>
<evidence type="ECO:0000256" key="2">
    <source>
        <dbReference type="ARBA" id="ARBA00010139"/>
    </source>
</evidence>
<dbReference type="InterPro" id="IPR036188">
    <property type="entry name" value="FAD/NAD-bd_sf"/>
</dbReference>
<evidence type="ECO:0000313" key="10">
    <source>
        <dbReference type="Proteomes" id="UP000400924"/>
    </source>
</evidence>
<reference evidence="9 10" key="1">
    <citation type="submission" date="2019-07" db="EMBL/GenBank/DDBJ databases">
        <title>New species of Amycolatopsis and Streptomyces.</title>
        <authorList>
            <person name="Duangmal K."/>
            <person name="Teo W.F.A."/>
            <person name="Lipun K."/>
        </authorList>
    </citation>
    <scope>NUCLEOTIDE SEQUENCE [LARGE SCALE GENOMIC DNA]</scope>
    <source>
        <strain evidence="9 10">NBRC 106415</strain>
    </source>
</reference>
<dbReference type="InterPro" id="IPR050775">
    <property type="entry name" value="FAD-binding_Monooxygenases"/>
</dbReference>
<evidence type="ECO:0000256" key="7">
    <source>
        <dbReference type="ARBA" id="ARBA00023033"/>
    </source>
</evidence>
<keyword evidence="7" id="KW-0503">Monooxygenase</keyword>
<dbReference type="GO" id="GO:0050661">
    <property type="term" value="F:NADP binding"/>
    <property type="evidence" value="ECO:0007669"/>
    <property type="project" value="InterPro"/>
</dbReference>
<gene>
    <name evidence="9" type="ORF">FNH08_27210</name>
</gene>
<dbReference type="PANTHER" id="PTHR43098">
    <property type="entry name" value="L-ORNITHINE N(5)-MONOOXYGENASE-RELATED"/>
    <property type="match status" value="1"/>
</dbReference>
<name>A0A5N8XMN7_9ACTN</name>
<dbReference type="AlphaFoldDB" id="A0A5N8XMN7"/>
<dbReference type="EMBL" id="VJZC01000235">
    <property type="protein sequence ID" value="MPY60701.1"/>
    <property type="molecule type" value="Genomic_DNA"/>
</dbReference>
<dbReference type="Pfam" id="PF07859">
    <property type="entry name" value="Abhydrolase_3"/>
    <property type="match status" value="1"/>
</dbReference>
<keyword evidence="9" id="KW-0378">Hydrolase</keyword>
<comment type="cofactor">
    <cofactor evidence="1">
        <name>FAD</name>
        <dbReference type="ChEBI" id="CHEBI:57692"/>
    </cofactor>
</comment>